<reference evidence="2 3" key="1">
    <citation type="submission" date="2024-01" db="EMBL/GenBank/DDBJ databases">
        <title>Genome assemblies of Stephania.</title>
        <authorList>
            <person name="Yang L."/>
        </authorList>
    </citation>
    <scope>NUCLEOTIDE SEQUENCE [LARGE SCALE GENOMIC DNA]</scope>
    <source>
        <strain evidence="2">JXDWG</strain>
        <tissue evidence="2">Leaf</tissue>
    </source>
</reference>
<dbReference type="EMBL" id="JBBNAG010000010">
    <property type="protein sequence ID" value="KAK9100832.1"/>
    <property type="molecule type" value="Genomic_DNA"/>
</dbReference>
<evidence type="ECO:0000313" key="3">
    <source>
        <dbReference type="Proteomes" id="UP001419268"/>
    </source>
</evidence>
<feature type="compositionally biased region" description="Basic and acidic residues" evidence="1">
    <location>
        <begin position="148"/>
        <end position="171"/>
    </location>
</feature>
<gene>
    <name evidence="2" type="ORF">Scep_024262</name>
</gene>
<protein>
    <submittedName>
        <fullName evidence="2">Uncharacterized protein</fullName>
    </submittedName>
</protein>
<feature type="compositionally biased region" description="Polar residues" evidence="1">
    <location>
        <begin position="172"/>
        <end position="187"/>
    </location>
</feature>
<name>A0AAP0F1N7_9MAGN</name>
<accession>A0AAP0F1N7</accession>
<dbReference type="Proteomes" id="UP001419268">
    <property type="component" value="Unassembled WGS sequence"/>
</dbReference>
<comment type="caution">
    <text evidence="2">The sequence shown here is derived from an EMBL/GenBank/DDBJ whole genome shotgun (WGS) entry which is preliminary data.</text>
</comment>
<sequence length="213" mass="23380">MVSNSPSRSSVVIVPPTFVLNFSSRPPPIVQRPQEFQQAQGSRDQYALGQEDGRHMGSIDFGIVSISPLACAHMGLGYLTNSLLFCVTQLGHSPVFSSDSTSGRTQLAITCFLSVAGVDLRRTDTCTSSLARKLKREEVKRVPSSRLVKTEDKADSTSGREEKRRTDRTRASDQCPQKQGAQSKSLIENQGALEFAKRLWSDEVTRDFSPVSA</sequence>
<feature type="region of interest" description="Disordered" evidence="1">
    <location>
        <begin position="141"/>
        <end position="187"/>
    </location>
</feature>
<evidence type="ECO:0000313" key="2">
    <source>
        <dbReference type="EMBL" id="KAK9100832.1"/>
    </source>
</evidence>
<proteinExistence type="predicted"/>
<organism evidence="2 3">
    <name type="scientific">Stephania cephalantha</name>
    <dbReference type="NCBI Taxonomy" id="152367"/>
    <lineage>
        <taxon>Eukaryota</taxon>
        <taxon>Viridiplantae</taxon>
        <taxon>Streptophyta</taxon>
        <taxon>Embryophyta</taxon>
        <taxon>Tracheophyta</taxon>
        <taxon>Spermatophyta</taxon>
        <taxon>Magnoliopsida</taxon>
        <taxon>Ranunculales</taxon>
        <taxon>Menispermaceae</taxon>
        <taxon>Menispermoideae</taxon>
        <taxon>Cissampelideae</taxon>
        <taxon>Stephania</taxon>
    </lineage>
</organism>
<dbReference type="AlphaFoldDB" id="A0AAP0F1N7"/>
<keyword evidence="3" id="KW-1185">Reference proteome</keyword>
<evidence type="ECO:0000256" key="1">
    <source>
        <dbReference type="SAM" id="MobiDB-lite"/>
    </source>
</evidence>